<reference evidence="1" key="1">
    <citation type="submission" date="2019-12" db="EMBL/GenBank/DDBJ databases">
        <title>Genome sequencing and annotation of Brassica cretica.</title>
        <authorList>
            <person name="Studholme D.J."/>
            <person name="Sarris P.F."/>
        </authorList>
    </citation>
    <scope>NUCLEOTIDE SEQUENCE</scope>
    <source>
        <strain evidence="1">PFS-001/15</strain>
        <tissue evidence="1">Leaf</tissue>
    </source>
</reference>
<dbReference type="Proteomes" id="UP000712281">
    <property type="component" value="Unassembled WGS sequence"/>
</dbReference>
<sequence>MGRQRWDPGSLWAIEGLLWIDHQHLCVFGNRWKQKEVSAGQNISDLNLTDVDLEENYKLQEVLEEIKEEDKDIEDAAGKEVNVGVAEKKKGAHKVLFKQSVAAGGTTKKRLVQAFIPPRKRPSTKTTVVTEEELSEQMEGSGCFVFSFLISH</sequence>
<evidence type="ECO:0000313" key="1">
    <source>
        <dbReference type="EMBL" id="KAF2560084.1"/>
    </source>
</evidence>
<dbReference type="EMBL" id="QGKW02001940">
    <property type="protein sequence ID" value="KAF2560084.1"/>
    <property type="molecule type" value="Genomic_DNA"/>
</dbReference>
<dbReference type="AlphaFoldDB" id="A0A8S9HRF5"/>
<proteinExistence type="predicted"/>
<gene>
    <name evidence="1" type="ORF">F2Q68_00015802</name>
</gene>
<evidence type="ECO:0000313" key="2">
    <source>
        <dbReference type="Proteomes" id="UP000712281"/>
    </source>
</evidence>
<dbReference type="OrthoDB" id="10392721at2759"/>
<name>A0A8S9HRF5_BRACR</name>
<comment type="caution">
    <text evidence="1">The sequence shown here is derived from an EMBL/GenBank/DDBJ whole genome shotgun (WGS) entry which is preliminary data.</text>
</comment>
<protein>
    <submittedName>
        <fullName evidence="1">Uncharacterized protein</fullName>
    </submittedName>
</protein>
<organism evidence="1 2">
    <name type="scientific">Brassica cretica</name>
    <name type="common">Mustard</name>
    <dbReference type="NCBI Taxonomy" id="69181"/>
    <lineage>
        <taxon>Eukaryota</taxon>
        <taxon>Viridiplantae</taxon>
        <taxon>Streptophyta</taxon>
        <taxon>Embryophyta</taxon>
        <taxon>Tracheophyta</taxon>
        <taxon>Spermatophyta</taxon>
        <taxon>Magnoliopsida</taxon>
        <taxon>eudicotyledons</taxon>
        <taxon>Gunneridae</taxon>
        <taxon>Pentapetalae</taxon>
        <taxon>rosids</taxon>
        <taxon>malvids</taxon>
        <taxon>Brassicales</taxon>
        <taxon>Brassicaceae</taxon>
        <taxon>Brassiceae</taxon>
        <taxon>Brassica</taxon>
    </lineage>
</organism>
<accession>A0A8S9HRF5</accession>